<dbReference type="Proteomes" id="UP000233556">
    <property type="component" value="Unassembled WGS sequence"/>
</dbReference>
<dbReference type="PANTHER" id="PTHR45739:SF8">
    <property type="entry name" value="FRAS1-RELATED EXTRACELLULAR MATRIX PROTEIN 1"/>
    <property type="match status" value="1"/>
</dbReference>
<keyword evidence="3" id="KW-0106">Calcium</keyword>
<sequence length="578" mass="64351">MYVANEKDEQLVALIYRSGDINHKSTVRCYTRQGSAQVMMDFKERPNTDDSVVVFLPDIEFREGETKHFVEVEILYDGVREMREAFTVHLKADENMVAETQMSKAIVYIEEMDSVADVTFPAVPQVVSLLMYDDTAKSKENPHPPTGYPVVCVTACNPKYSDYDKTGSICTMENINDTLTLYRWLVSAPSGSDGVTSPMREVDSNTFFTSTKSISLDSIYFQAGSRLQCAARAVNANGDAGLELLSPIYTVNREEGLCQPRIPGTVGAEPFSAKIRYTGPGDPDHPNLVRLTVTMPHMDGMLPVISTRPLSNFELTLSLDGTRVGHHKCSNLLDYNEIQTKYGFITEETKNPKVIGEMSPYQYSSALRSAKTLRFYQNLNLEACLWEFNSYYDISELLTDCSGSIGTDGQVRDYSGTYTVKFIPCTAAPGQPYALPVICNPQDPIAFDMDIRFQQVSDPVAAEFSLNTQMFLLSKKELWISDGSMGFGEGADVAFTKGSEIYGRVMVDPVQNLGDSFSCNIEKVFLCTGADGYVPKYSPDSQEYGCLADSPSLLYRFKILVRKQRVMVACIFRSLISI</sequence>
<evidence type="ECO:0000259" key="4">
    <source>
        <dbReference type="Pfam" id="PF03160"/>
    </source>
</evidence>
<keyword evidence="6" id="KW-1185">Reference proteome</keyword>
<reference evidence="6" key="1">
    <citation type="submission" date="2017-11" db="EMBL/GenBank/DDBJ databases">
        <authorList>
            <person name="Lima N.C."/>
            <person name="Parody-Merino A.M."/>
            <person name="Battley P.F."/>
            <person name="Fidler A.E."/>
            <person name="Prosdocimi F."/>
        </authorList>
    </citation>
    <scope>NUCLEOTIDE SEQUENCE [LARGE SCALE GENOMIC DNA]</scope>
</reference>
<dbReference type="SUPFAM" id="SSF141072">
    <property type="entry name" value="CalX-like"/>
    <property type="match status" value="1"/>
</dbReference>
<dbReference type="GO" id="GO:0007154">
    <property type="term" value="P:cell communication"/>
    <property type="evidence" value="ECO:0007669"/>
    <property type="project" value="InterPro"/>
</dbReference>
<dbReference type="PANTHER" id="PTHR45739">
    <property type="entry name" value="MATRIX PROTEIN, PUTATIVE-RELATED"/>
    <property type="match status" value="1"/>
</dbReference>
<evidence type="ECO:0000313" key="6">
    <source>
        <dbReference type="Proteomes" id="UP000233556"/>
    </source>
</evidence>
<evidence type="ECO:0000256" key="2">
    <source>
        <dbReference type="ARBA" id="ARBA00022737"/>
    </source>
</evidence>
<dbReference type="OrthoDB" id="430044at2759"/>
<evidence type="ECO:0000313" key="5">
    <source>
        <dbReference type="EMBL" id="PKU31881.1"/>
    </source>
</evidence>
<dbReference type="AlphaFoldDB" id="A0A2I0TDL2"/>
<gene>
    <name evidence="5" type="ORF">llap_17815</name>
</gene>
<name>A0A2I0TDL2_LIMLA</name>
<organism evidence="5 6">
    <name type="scientific">Limosa lapponica baueri</name>
    <dbReference type="NCBI Taxonomy" id="1758121"/>
    <lineage>
        <taxon>Eukaryota</taxon>
        <taxon>Metazoa</taxon>
        <taxon>Chordata</taxon>
        <taxon>Craniata</taxon>
        <taxon>Vertebrata</taxon>
        <taxon>Euteleostomi</taxon>
        <taxon>Archelosauria</taxon>
        <taxon>Archosauria</taxon>
        <taxon>Dinosauria</taxon>
        <taxon>Saurischia</taxon>
        <taxon>Theropoda</taxon>
        <taxon>Coelurosauria</taxon>
        <taxon>Aves</taxon>
        <taxon>Neognathae</taxon>
        <taxon>Neoaves</taxon>
        <taxon>Charadriiformes</taxon>
        <taxon>Scolopacidae</taxon>
        <taxon>Limosa</taxon>
    </lineage>
</organism>
<dbReference type="Gene3D" id="2.60.40.2030">
    <property type="match status" value="1"/>
</dbReference>
<evidence type="ECO:0000256" key="3">
    <source>
        <dbReference type="ARBA" id="ARBA00022837"/>
    </source>
</evidence>
<dbReference type="InterPro" id="IPR038081">
    <property type="entry name" value="CalX-like_sf"/>
</dbReference>
<proteinExistence type="predicted"/>
<keyword evidence="2" id="KW-0677">Repeat</keyword>
<feature type="domain" description="Calx-beta" evidence="4">
    <location>
        <begin position="4"/>
        <end position="110"/>
    </location>
</feature>
<evidence type="ECO:0000256" key="1">
    <source>
        <dbReference type="ARBA" id="ARBA00022729"/>
    </source>
</evidence>
<reference evidence="6" key="2">
    <citation type="submission" date="2017-12" db="EMBL/GenBank/DDBJ databases">
        <title>Genome sequence of the Bar-tailed Godwit (Limosa lapponica baueri).</title>
        <authorList>
            <person name="Lima N.C.B."/>
            <person name="Parody-Merino A.M."/>
            <person name="Battley P.F."/>
            <person name="Fidler A.E."/>
            <person name="Prosdocimi F."/>
        </authorList>
    </citation>
    <scope>NUCLEOTIDE SEQUENCE [LARGE SCALE GENOMIC DNA]</scope>
</reference>
<protein>
    <recommendedName>
        <fullName evidence="4">Calx-beta domain-containing protein</fullName>
    </recommendedName>
</protein>
<dbReference type="InterPro" id="IPR051561">
    <property type="entry name" value="FRAS1_ECM"/>
</dbReference>
<dbReference type="InterPro" id="IPR003644">
    <property type="entry name" value="Calx_beta"/>
</dbReference>
<dbReference type="EMBL" id="KZ512139">
    <property type="protein sequence ID" value="PKU31881.1"/>
    <property type="molecule type" value="Genomic_DNA"/>
</dbReference>
<dbReference type="GO" id="GO:0009653">
    <property type="term" value="P:anatomical structure morphogenesis"/>
    <property type="evidence" value="ECO:0007669"/>
    <property type="project" value="TreeGrafter"/>
</dbReference>
<dbReference type="GO" id="GO:0016020">
    <property type="term" value="C:membrane"/>
    <property type="evidence" value="ECO:0007669"/>
    <property type="project" value="InterPro"/>
</dbReference>
<keyword evidence="1" id="KW-0732">Signal</keyword>
<accession>A0A2I0TDL2</accession>
<dbReference type="Pfam" id="PF03160">
    <property type="entry name" value="Calx-beta"/>
    <property type="match status" value="1"/>
</dbReference>